<proteinExistence type="predicted"/>
<feature type="transmembrane region" description="Helical" evidence="1">
    <location>
        <begin position="6"/>
        <end position="23"/>
    </location>
</feature>
<evidence type="ECO:0000256" key="1">
    <source>
        <dbReference type="SAM" id="Phobius"/>
    </source>
</evidence>
<dbReference type="Pfam" id="PF14238">
    <property type="entry name" value="DUF4340"/>
    <property type="match status" value="3"/>
</dbReference>
<dbReference type="AlphaFoldDB" id="A0A0F9HLX6"/>
<keyword evidence="1" id="KW-0812">Transmembrane</keyword>
<feature type="domain" description="DUF4340" evidence="2">
    <location>
        <begin position="71"/>
        <end position="254"/>
    </location>
</feature>
<comment type="caution">
    <text evidence="3">The sequence shown here is derived from an EMBL/GenBank/DDBJ whole genome shotgun (WGS) entry which is preliminary data.</text>
</comment>
<gene>
    <name evidence="3" type="ORF">LCGC14_1688720</name>
</gene>
<dbReference type="InterPro" id="IPR025641">
    <property type="entry name" value="DUF4340"/>
</dbReference>
<organism evidence="3">
    <name type="scientific">marine sediment metagenome</name>
    <dbReference type="NCBI Taxonomy" id="412755"/>
    <lineage>
        <taxon>unclassified sequences</taxon>
        <taxon>metagenomes</taxon>
        <taxon>ecological metagenomes</taxon>
    </lineage>
</organism>
<reference evidence="3" key="1">
    <citation type="journal article" date="2015" name="Nature">
        <title>Complex archaea that bridge the gap between prokaryotes and eukaryotes.</title>
        <authorList>
            <person name="Spang A."/>
            <person name="Saw J.H."/>
            <person name="Jorgensen S.L."/>
            <person name="Zaremba-Niedzwiedzka K."/>
            <person name="Martijn J."/>
            <person name="Lind A.E."/>
            <person name="van Eijk R."/>
            <person name="Schleper C."/>
            <person name="Guy L."/>
            <person name="Ettema T.J."/>
        </authorList>
    </citation>
    <scope>NUCLEOTIDE SEQUENCE</scope>
</reference>
<dbReference type="EMBL" id="LAZR01014738">
    <property type="protein sequence ID" value="KKM16152.1"/>
    <property type="molecule type" value="Genomic_DNA"/>
</dbReference>
<name>A0A0F9HLX6_9ZZZZ</name>
<sequence length="719" mass="82369">MKFKTTIILLIIAAIGVAYIFLYERKQYRTEEWMLRQQMVLPDYKVGQINKIEIKKEKESIVLETVDEEHWRMLEPLQIRADKAEVTDILSQFEFLGKIGTVKEDEVENFNLKNYGLDKPQIVVHLWGKRGGTLKDIDETTIGAEPKYTINIGDKISAGQNDVYINMEGNKDVFVVTGKLLEKVNKGINDLRNKWAFEFDKDAIERLKIQSGSKEPIVCSKVDQLWWLTQPISDRGDSERIRGILNELQNKKIDKTDFVSDGKDDIPKYGLDKPRLTVSIGYKDKSQSILLGHNLDNKVYAKRDDESSIFFVHDVVIRDLGLEPNDLRDKQLLRFDSIGTYGIEKIELKYADTTLSMEKTKQYDWMIKTPTEILADRDTVGEFVEKIKELQIQNYVDDSGENYDEYGLGKPLVEVSVFRKIGEGETVKFMIGKTDEDGGLCYVRRDGEDAVYSVPTENFYDVAAGGFLAFRDKVVLEFPKENAQKLVIDRDGKTFVCQKEVDNVEKWFLISPVNVEADTDAVNQVVWSLSFFNVDKLVALSAEDLGKYGLDSPSIKVSVTYEDSGSTEGDEVILSEKEDLIKPKEKITKILLVGRKLEPEKDKSYYFAKFADEDIIFQIGWPDVRDYSIELASKSLFDFDTSQANYLKIKYPEKELSLQKNEDKKWEMILPEEKILEGNFADRILTAMNVLKAESVVQYSSDNLSEFELDNPKFSVTVG</sequence>
<protein>
    <recommendedName>
        <fullName evidence="2">DUF4340 domain-containing protein</fullName>
    </recommendedName>
</protein>
<keyword evidence="1" id="KW-0472">Membrane</keyword>
<feature type="domain" description="DUF4340" evidence="2">
    <location>
        <begin position="507"/>
        <end position="712"/>
    </location>
</feature>
<accession>A0A0F9HLX6</accession>
<keyword evidence="1" id="KW-1133">Transmembrane helix</keyword>
<feature type="non-terminal residue" evidence="3">
    <location>
        <position position="719"/>
    </location>
</feature>
<evidence type="ECO:0000259" key="2">
    <source>
        <dbReference type="Pfam" id="PF14238"/>
    </source>
</evidence>
<feature type="domain" description="DUF4340" evidence="2">
    <location>
        <begin position="365"/>
        <end position="500"/>
    </location>
</feature>
<evidence type="ECO:0000313" key="3">
    <source>
        <dbReference type="EMBL" id="KKM16152.1"/>
    </source>
</evidence>